<dbReference type="CDD" id="cd08241">
    <property type="entry name" value="QOR1"/>
    <property type="match status" value="1"/>
</dbReference>
<keyword evidence="2" id="KW-0560">Oxidoreductase</keyword>
<dbReference type="RefSeq" id="WP_378285558.1">
    <property type="nucleotide sequence ID" value="NZ_JBHSON010000046.1"/>
</dbReference>
<gene>
    <name evidence="2" type="ORF">ACFPZN_29760</name>
</gene>
<evidence type="ECO:0000259" key="1">
    <source>
        <dbReference type="SMART" id="SM00829"/>
    </source>
</evidence>
<dbReference type="SMART" id="SM00829">
    <property type="entry name" value="PKS_ER"/>
    <property type="match status" value="1"/>
</dbReference>
<dbReference type="EC" id="1.-.-.-" evidence="2"/>
<evidence type="ECO:0000313" key="2">
    <source>
        <dbReference type="EMBL" id="MFC5749833.1"/>
    </source>
</evidence>
<comment type="caution">
    <text evidence="2">The sequence shown here is derived from an EMBL/GenBank/DDBJ whole genome shotgun (WGS) entry which is preliminary data.</text>
</comment>
<dbReference type="PROSITE" id="PS01162">
    <property type="entry name" value="QOR_ZETA_CRYSTAL"/>
    <property type="match status" value="1"/>
</dbReference>
<dbReference type="Gene3D" id="3.90.180.10">
    <property type="entry name" value="Medium-chain alcohol dehydrogenases, catalytic domain"/>
    <property type="match status" value="1"/>
</dbReference>
<dbReference type="PANTHER" id="PTHR43677">
    <property type="entry name" value="SHORT-CHAIN DEHYDROGENASE/REDUCTASE"/>
    <property type="match status" value="1"/>
</dbReference>
<dbReference type="EMBL" id="JBHSON010000046">
    <property type="protein sequence ID" value="MFC5749833.1"/>
    <property type="molecule type" value="Genomic_DNA"/>
</dbReference>
<dbReference type="InterPro" id="IPR013149">
    <property type="entry name" value="ADH-like_C"/>
</dbReference>
<dbReference type="Pfam" id="PF00107">
    <property type="entry name" value="ADH_zinc_N"/>
    <property type="match status" value="1"/>
</dbReference>
<dbReference type="Pfam" id="PF08240">
    <property type="entry name" value="ADH_N"/>
    <property type="match status" value="1"/>
</dbReference>
<keyword evidence="3" id="KW-1185">Reference proteome</keyword>
<dbReference type="Proteomes" id="UP001596074">
    <property type="component" value="Unassembled WGS sequence"/>
</dbReference>
<dbReference type="SUPFAM" id="SSF51735">
    <property type="entry name" value="NAD(P)-binding Rossmann-fold domains"/>
    <property type="match status" value="1"/>
</dbReference>
<dbReference type="PANTHER" id="PTHR43677:SF4">
    <property type="entry name" value="QUINONE OXIDOREDUCTASE-LIKE PROTEIN 2"/>
    <property type="match status" value="1"/>
</dbReference>
<accession>A0ABW1A4P2</accession>
<proteinExistence type="predicted"/>
<dbReference type="InterPro" id="IPR051397">
    <property type="entry name" value="Zn-ADH-like_protein"/>
</dbReference>
<dbReference type="GO" id="GO:0016491">
    <property type="term" value="F:oxidoreductase activity"/>
    <property type="evidence" value="ECO:0007669"/>
    <property type="project" value="UniProtKB-KW"/>
</dbReference>
<organism evidence="2 3">
    <name type="scientific">Actinomadura rugatobispora</name>
    <dbReference type="NCBI Taxonomy" id="1994"/>
    <lineage>
        <taxon>Bacteria</taxon>
        <taxon>Bacillati</taxon>
        <taxon>Actinomycetota</taxon>
        <taxon>Actinomycetes</taxon>
        <taxon>Streptosporangiales</taxon>
        <taxon>Thermomonosporaceae</taxon>
        <taxon>Actinomadura</taxon>
    </lineage>
</organism>
<sequence length="321" mass="33071">MRAVRVTRPDGPSAVTVADVPEPEPGTGVLIEVAAAGVSFPDLLMSKGRYQVQPDPPFTLGLEAAGRVLDAPAGSALRPGDRVAAFALGAFAERFVAPEESTFPLPDELTDEQGAGLIMNYQTAHFGLHRRGGLRAGEVVLVHGAAGGVGTAAIQVARGLGARVIGVVSTGEKAAVAARAGAHDVVLAGDWAAEVRKLTGGRGVDVVYDPVGGERTGESLRLLTQEGRLIVIGFADGAIPSLALNRVLLRNVSVIGAAWGHFVDTRPEVSRAIADDLARMAREGTVAPLVGPAFPLEDAAAALAALDDRRATGKVVLRTAR</sequence>
<name>A0ABW1A4P2_9ACTN</name>
<dbReference type="InterPro" id="IPR013154">
    <property type="entry name" value="ADH-like_N"/>
</dbReference>
<dbReference type="InterPro" id="IPR036291">
    <property type="entry name" value="NAD(P)-bd_dom_sf"/>
</dbReference>
<dbReference type="InterPro" id="IPR011032">
    <property type="entry name" value="GroES-like_sf"/>
</dbReference>
<dbReference type="InterPro" id="IPR020843">
    <property type="entry name" value="ER"/>
</dbReference>
<dbReference type="Gene3D" id="3.40.50.720">
    <property type="entry name" value="NAD(P)-binding Rossmann-like Domain"/>
    <property type="match status" value="1"/>
</dbReference>
<dbReference type="SUPFAM" id="SSF50129">
    <property type="entry name" value="GroES-like"/>
    <property type="match status" value="1"/>
</dbReference>
<protein>
    <submittedName>
        <fullName evidence="2">NADPH:quinone oxidoreductase family protein</fullName>
        <ecNumber evidence="2">1.-.-.-</ecNumber>
    </submittedName>
</protein>
<feature type="domain" description="Enoyl reductase (ER)" evidence="1">
    <location>
        <begin position="11"/>
        <end position="317"/>
    </location>
</feature>
<reference evidence="3" key="1">
    <citation type="journal article" date="2019" name="Int. J. Syst. Evol. Microbiol.">
        <title>The Global Catalogue of Microorganisms (GCM) 10K type strain sequencing project: providing services to taxonomists for standard genome sequencing and annotation.</title>
        <authorList>
            <consortium name="The Broad Institute Genomics Platform"/>
            <consortium name="The Broad Institute Genome Sequencing Center for Infectious Disease"/>
            <person name="Wu L."/>
            <person name="Ma J."/>
        </authorList>
    </citation>
    <scope>NUCLEOTIDE SEQUENCE [LARGE SCALE GENOMIC DNA]</scope>
    <source>
        <strain evidence="3">KCTC 42087</strain>
    </source>
</reference>
<evidence type="ECO:0000313" key="3">
    <source>
        <dbReference type="Proteomes" id="UP001596074"/>
    </source>
</evidence>
<dbReference type="InterPro" id="IPR002364">
    <property type="entry name" value="Quin_OxRdtase/zeta-crystal_CS"/>
</dbReference>